<reference evidence="1" key="1">
    <citation type="journal article" date="2023" name="Microbiome">
        <title>Phages are unrecognized players in the ecology of the oral pathogen Porphyromonas gingivalis.</title>
        <authorList>
            <person name="Matrishin C.B."/>
            <person name="Haase E.M."/>
            <person name="Dewhirst F.E."/>
            <person name="Mark Welch J.L."/>
            <person name="Miranda-Sanchez F."/>
            <person name="Chen T."/>
            <person name="MacFarland D.C."/>
            <person name="Kauffman K.M."/>
        </authorList>
    </citation>
    <scope>NUCLEOTIDE SEQUENCE</scope>
</reference>
<organism evidence="1">
    <name type="scientific">Porphyromonas phage phage025a_SJD11</name>
    <dbReference type="NCBI Taxonomy" id="3154115"/>
    <lineage>
        <taxon>Viruses</taxon>
        <taxon>Duplodnaviria</taxon>
        <taxon>Heunggongvirae</taxon>
        <taxon>Uroviricota</taxon>
        <taxon>Caudoviricetes</taxon>
        <taxon>Nixviridae</taxon>
        <taxon>Haasevirus</taxon>
        <taxon>Haasevirus pging00R</taxon>
    </lineage>
</organism>
<sequence>MGISTDTVGSLIEAICMHINEYRRQGITPDPELVRMKIEIEMEIVG</sequence>
<dbReference type="EMBL" id="BK068106">
    <property type="protein sequence ID" value="DBA55896.1"/>
    <property type="molecule type" value="Genomic_DNA"/>
</dbReference>
<accession>A0AAT9JF76</accession>
<protein>
    <submittedName>
        <fullName evidence="1">Uncharacterized protein</fullName>
    </submittedName>
</protein>
<evidence type="ECO:0000313" key="1">
    <source>
        <dbReference type="EMBL" id="DBA55896.1"/>
    </source>
</evidence>
<name>A0AAT9JF76_9CAUD</name>
<proteinExistence type="predicted"/>
<reference evidence="1" key="2">
    <citation type="submission" date="2024-05" db="EMBL/GenBank/DDBJ databases">
        <authorList>
            <person name="Matrishin C.B."/>
            <person name="Kauffman K.M."/>
        </authorList>
    </citation>
    <scope>NUCLEOTIDE SEQUENCE</scope>
</reference>